<evidence type="ECO:0000256" key="1">
    <source>
        <dbReference type="SAM" id="MobiDB-lite"/>
    </source>
</evidence>
<proteinExistence type="predicted"/>
<dbReference type="RefSeq" id="XP_060052886.1">
    <property type="nucleotide sequence ID" value="XM_060196903.1"/>
</dbReference>
<dbReference type="PANTHER" id="PTHR37865">
    <property type="entry name" value="SMALL INTEGRAL MEMBRANE PROTEIN 23"/>
    <property type="match status" value="1"/>
</dbReference>
<dbReference type="PANTHER" id="PTHR37865:SF1">
    <property type="entry name" value="SMALL INTEGRAL MEMBRANE PROTEIN 23"/>
    <property type="match status" value="1"/>
</dbReference>
<dbReference type="GeneID" id="103111570"/>
<organism evidence="3 4">
    <name type="scientific">Erinaceus europaeus</name>
    <name type="common">Western European hedgehog</name>
    <dbReference type="NCBI Taxonomy" id="9365"/>
    <lineage>
        <taxon>Eukaryota</taxon>
        <taxon>Metazoa</taxon>
        <taxon>Chordata</taxon>
        <taxon>Craniata</taxon>
        <taxon>Vertebrata</taxon>
        <taxon>Euteleostomi</taxon>
        <taxon>Mammalia</taxon>
        <taxon>Eutheria</taxon>
        <taxon>Laurasiatheria</taxon>
        <taxon>Eulipotyphla</taxon>
        <taxon>Erinaceidae</taxon>
        <taxon>Erinaceinae</taxon>
        <taxon>Erinaceus</taxon>
    </lineage>
</organism>
<protein>
    <submittedName>
        <fullName evidence="4">Small integral membrane protein 23</fullName>
    </submittedName>
</protein>
<keyword evidence="3" id="KW-1185">Reference proteome</keyword>
<dbReference type="Pfam" id="PF15466">
    <property type="entry name" value="DUF4635"/>
    <property type="match status" value="1"/>
</dbReference>
<sequence length="140" mass="15860">MATQQVESRGAVPGELLERRRGSRREDKKQTLLVLLVLMLYLGAGMSGRSWEVSESIRECHFPQSPMAPQGAEPPTREPPVRPVRALRTWLKDSLGVFLGRLERELQVLEHCLRELEDWLDALLGEGCPEVACFPFRGHT</sequence>
<keyword evidence="2" id="KW-0812">Transmembrane</keyword>
<name>A0ABM3XVP1_ERIEU</name>
<gene>
    <name evidence="4" type="primary">SMIM23</name>
</gene>
<feature type="region of interest" description="Disordered" evidence="1">
    <location>
        <begin position="1"/>
        <end position="23"/>
    </location>
</feature>
<evidence type="ECO:0000313" key="4">
    <source>
        <dbReference type="RefSeq" id="XP_060052886.1"/>
    </source>
</evidence>
<accession>A0ABM3XVP1</accession>
<evidence type="ECO:0000313" key="3">
    <source>
        <dbReference type="Proteomes" id="UP001652624"/>
    </source>
</evidence>
<dbReference type="Proteomes" id="UP001652624">
    <property type="component" value="Chromosome 9"/>
</dbReference>
<evidence type="ECO:0000256" key="2">
    <source>
        <dbReference type="SAM" id="Phobius"/>
    </source>
</evidence>
<feature type="transmembrane region" description="Helical" evidence="2">
    <location>
        <begin position="31"/>
        <end position="51"/>
    </location>
</feature>
<keyword evidence="2" id="KW-1133">Transmembrane helix</keyword>
<keyword evidence="2" id="KW-0472">Membrane</keyword>
<dbReference type="InterPro" id="IPR027880">
    <property type="entry name" value="DUF4635"/>
</dbReference>
<feature type="region of interest" description="Disordered" evidence="1">
    <location>
        <begin position="62"/>
        <end position="81"/>
    </location>
</feature>
<reference evidence="4" key="1">
    <citation type="submission" date="2025-08" db="UniProtKB">
        <authorList>
            <consortium name="RefSeq"/>
        </authorList>
    </citation>
    <scope>IDENTIFICATION</scope>
</reference>